<evidence type="ECO:0000313" key="3">
    <source>
        <dbReference type="EnsemblPlants" id="AES88433"/>
    </source>
</evidence>
<evidence type="ECO:0000313" key="4">
    <source>
        <dbReference type="Proteomes" id="UP000002051"/>
    </source>
</evidence>
<evidence type="ECO:0000256" key="1">
    <source>
        <dbReference type="SAM" id="Phobius"/>
    </source>
</evidence>
<dbReference type="HOGENOM" id="CLU_2945187_0_0_1"/>
<reference evidence="3" key="3">
    <citation type="submission" date="2015-04" db="UniProtKB">
        <authorList>
            <consortium name="EnsemblPlants"/>
        </authorList>
    </citation>
    <scope>IDENTIFICATION</scope>
    <source>
        <strain evidence="3">cv. Jemalong A17</strain>
    </source>
</reference>
<protein>
    <submittedName>
        <fullName evidence="2">Transmembrane protein, putative</fullName>
    </submittedName>
</protein>
<dbReference type="Proteomes" id="UP000002051">
    <property type="component" value="Chromosome 4"/>
</dbReference>
<evidence type="ECO:0000313" key="2">
    <source>
        <dbReference type="EMBL" id="AES88433.1"/>
    </source>
</evidence>
<name>G7JKX3_MEDTR</name>
<organism evidence="2 4">
    <name type="scientific">Medicago truncatula</name>
    <name type="common">Barrel medic</name>
    <name type="synonym">Medicago tribuloides</name>
    <dbReference type="NCBI Taxonomy" id="3880"/>
    <lineage>
        <taxon>Eukaryota</taxon>
        <taxon>Viridiplantae</taxon>
        <taxon>Streptophyta</taxon>
        <taxon>Embryophyta</taxon>
        <taxon>Tracheophyta</taxon>
        <taxon>Spermatophyta</taxon>
        <taxon>Magnoliopsida</taxon>
        <taxon>eudicotyledons</taxon>
        <taxon>Gunneridae</taxon>
        <taxon>Pentapetalae</taxon>
        <taxon>rosids</taxon>
        <taxon>fabids</taxon>
        <taxon>Fabales</taxon>
        <taxon>Fabaceae</taxon>
        <taxon>Papilionoideae</taxon>
        <taxon>50 kb inversion clade</taxon>
        <taxon>NPAAA clade</taxon>
        <taxon>Hologalegina</taxon>
        <taxon>IRL clade</taxon>
        <taxon>Trifolieae</taxon>
        <taxon>Medicago</taxon>
    </lineage>
</organism>
<keyword evidence="1" id="KW-1133">Transmembrane helix</keyword>
<sequence>MSRNNWIFFFILRYIILGNVIAYPKLFPSEVLTGKSGNMYYTKGSALEFQKTGNKLRDLP</sequence>
<dbReference type="EMBL" id="CM001220">
    <property type="protein sequence ID" value="AES88433.1"/>
    <property type="molecule type" value="Genomic_DNA"/>
</dbReference>
<reference evidence="2 4" key="2">
    <citation type="journal article" date="2014" name="BMC Genomics">
        <title>An improved genome release (version Mt4.0) for the model legume Medicago truncatula.</title>
        <authorList>
            <person name="Tang H."/>
            <person name="Krishnakumar V."/>
            <person name="Bidwell S."/>
            <person name="Rosen B."/>
            <person name="Chan A."/>
            <person name="Zhou S."/>
            <person name="Gentzbittel L."/>
            <person name="Childs K.L."/>
            <person name="Yandell M."/>
            <person name="Gundlach H."/>
            <person name="Mayer K.F."/>
            <person name="Schwartz D.C."/>
            <person name="Town C.D."/>
        </authorList>
    </citation>
    <scope>GENOME REANNOTATION</scope>
    <source>
        <strain evidence="3 4">cv. Jemalong A17</strain>
    </source>
</reference>
<dbReference type="AlphaFoldDB" id="G7JKX3"/>
<keyword evidence="4" id="KW-1185">Reference proteome</keyword>
<keyword evidence="1" id="KW-0472">Membrane</keyword>
<accession>G7JKX3</accession>
<dbReference type="PaxDb" id="3880-AES88433"/>
<proteinExistence type="predicted"/>
<dbReference type="EnsemblPlants" id="AES88433">
    <property type="protein sequence ID" value="AES88433"/>
    <property type="gene ID" value="MTR_4g055070"/>
</dbReference>
<keyword evidence="1 2" id="KW-0812">Transmembrane</keyword>
<feature type="transmembrane region" description="Helical" evidence="1">
    <location>
        <begin position="6"/>
        <end position="26"/>
    </location>
</feature>
<gene>
    <name evidence="2" type="ordered locus">MTR_4g055070</name>
</gene>
<reference evidence="2 4" key="1">
    <citation type="journal article" date="2011" name="Nature">
        <title>The Medicago genome provides insight into the evolution of rhizobial symbioses.</title>
        <authorList>
            <person name="Young N.D."/>
            <person name="Debelle F."/>
            <person name="Oldroyd G.E."/>
            <person name="Geurts R."/>
            <person name="Cannon S.B."/>
            <person name="Udvardi M.K."/>
            <person name="Benedito V.A."/>
            <person name="Mayer K.F."/>
            <person name="Gouzy J."/>
            <person name="Schoof H."/>
            <person name="Van de Peer Y."/>
            <person name="Proost S."/>
            <person name="Cook D.R."/>
            <person name="Meyers B.C."/>
            <person name="Spannagl M."/>
            <person name="Cheung F."/>
            <person name="De Mita S."/>
            <person name="Krishnakumar V."/>
            <person name="Gundlach H."/>
            <person name="Zhou S."/>
            <person name="Mudge J."/>
            <person name="Bharti A.K."/>
            <person name="Murray J.D."/>
            <person name="Naoumkina M.A."/>
            <person name="Rosen B."/>
            <person name="Silverstein K.A."/>
            <person name="Tang H."/>
            <person name="Rombauts S."/>
            <person name="Zhao P.X."/>
            <person name="Zhou P."/>
            <person name="Barbe V."/>
            <person name="Bardou P."/>
            <person name="Bechner M."/>
            <person name="Bellec A."/>
            <person name="Berger A."/>
            <person name="Berges H."/>
            <person name="Bidwell S."/>
            <person name="Bisseling T."/>
            <person name="Choisne N."/>
            <person name="Couloux A."/>
            <person name="Denny R."/>
            <person name="Deshpande S."/>
            <person name="Dai X."/>
            <person name="Doyle J.J."/>
            <person name="Dudez A.M."/>
            <person name="Farmer A.D."/>
            <person name="Fouteau S."/>
            <person name="Franken C."/>
            <person name="Gibelin C."/>
            <person name="Gish J."/>
            <person name="Goldstein S."/>
            <person name="Gonzalez A.J."/>
            <person name="Green P.J."/>
            <person name="Hallab A."/>
            <person name="Hartog M."/>
            <person name="Hua A."/>
            <person name="Humphray S.J."/>
            <person name="Jeong D.H."/>
            <person name="Jing Y."/>
            <person name="Jocker A."/>
            <person name="Kenton S.M."/>
            <person name="Kim D.J."/>
            <person name="Klee K."/>
            <person name="Lai H."/>
            <person name="Lang C."/>
            <person name="Lin S."/>
            <person name="Macmil S.L."/>
            <person name="Magdelenat G."/>
            <person name="Matthews L."/>
            <person name="McCorrison J."/>
            <person name="Monaghan E.L."/>
            <person name="Mun J.H."/>
            <person name="Najar F.Z."/>
            <person name="Nicholson C."/>
            <person name="Noirot C."/>
            <person name="O'Bleness M."/>
            <person name="Paule C.R."/>
            <person name="Poulain J."/>
            <person name="Prion F."/>
            <person name="Qin B."/>
            <person name="Qu C."/>
            <person name="Retzel E.F."/>
            <person name="Riddle C."/>
            <person name="Sallet E."/>
            <person name="Samain S."/>
            <person name="Samson N."/>
            <person name="Sanders I."/>
            <person name="Saurat O."/>
            <person name="Scarpelli C."/>
            <person name="Schiex T."/>
            <person name="Segurens B."/>
            <person name="Severin A.J."/>
            <person name="Sherrier D.J."/>
            <person name="Shi R."/>
            <person name="Sims S."/>
            <person name="Singer S.R."/>
            <person name="Sinharoy S."/>
            <person name="Sterck L."/>
            <person name="Viollet A."/>
            <person name="Wang B.B."/>
            <person name="Wang K."/>
            <person name="Wang M."/>
            <person name="Wang X."/>
            <person name="Warfsmann J."/>
            <person name="Weissenbach J."/>
            <person name="White D.D."/>
            <person name="White J.D."/>
            <person name="Wiley G.B."/>
            <person name="Wincker P."/>
            <person name="Xing Y."/>
            <person name="Yang L."/>
            <person name="Yao Z."/>
            <person name="Ying F."/>
            <person name="Zhai J."/>
            <person name="Zhou L."/>
            <person name="Zuber A."/>
            <person name="Denarie J."/>
            <person name="Dixon R.A."/>
            <person name="May G.D."/>
            <person name="Schwartz D.C."/>
            <person name="Rogers J."/>
            <person name="Quetier F."/>
            <person name="Town C.D."/>
            <person name="Roe B.A."/>
        </authorList>
    </citation>
    <scope>NUCLEOTIDE SEQUENCE [LARGE SCALE GENOMIC DNA]</scope>
    <source>
        <strain evidence="2">A17</strain>
        <strain evidence="3 4">cv. Jemalong A17</strain>
    </source>
</reference>